<reference evidence="3" key="1">
    <citation type="submission" date="2021-03" db="EMBL/GenBank/DDBJ databases">
        <title>Whole genome shotgun sequence of Actinoplanes auranticolor NBRC 12245.</title>
        <authorList>
            <person name="Komaki H."/>
            <person name="Tamura T."/>
        </authorList>
    </citation>
    <scope>NUCLEOTIDE SEQUENCE</scope>
    <source>
        <strain evidence="3">NBRC 12245</strain>
    </source>
</reference>
<dbReference type="Gene3D" id="1.10.150.20">
    <property type="entry name" value="5' to 3' exonuclease, C-terminal subdomain"/>
    <property type="match status" value="2"/>
</dbReference>
<proteinExistence type="predicted"/>
<dbReference type="InterPro" id="IPR003583">
    <property type="entry name" value="Hlx-hairpin-Hlx_DNA-bd_motif"/>
</dbReference>
<keyword evidence="4" id="KW-1185">Reference proteome</keyword>
<protein>
    <recommendedName>
        <fullName evidence="2">Helix-hairpin-helix DNA-binding motif class 1 domain-containing protein</fullName>
    </recommendedName>
</protein>
<dbReference type="SMART" id="SM00278">
    <property type="entry name" value="HhH1"/>
    <property type="match status" value="2"/>
</dbReference>
<dbReference type="RefSeq" id="WP_246595232.1">
    <property type="nucleotide sequence ID" value="NZ_BAABEA010000008.1"/>
</dbReference>
<dbReference type="GO" id="GO:0003677">
    <property type="term" value="F:DNA binding"/>
    <property type="evidence" value="ECO:0007669"/>
    <property type="project" value="InterPro"/>
</dbReference>
<comment type="caution">
    <text evidence="3">The sequence shown here is derived from an EMBL/GenBank/DDBJ whole genome shotgun (WGS) entry which is preliminary data.</text>
</comment>
<name>A0A919VTB2_9ACTN</name>
<dbReference type="GO" id="GO:0006281">
    <property type="term" value="P:DNA repair"/>
    <property type="evidence" value="ECO:0007669"/>
    <property type="project" value="InterPro"/>
</dbReference>
<evidence type="ECO:0000256" key="1">
    <source>
        <dbReference type="SAM" id="MobiDB-lite"/>
    </source>
</evidence>
<dbReference type="AlphaFoldDB" id="A0A919VTB2"/>
<evidence type="ECO:0000259" key="2">
    <source>
        <dbReference type="SMART" id="SM00278"/>
    </source>
</evidence>
<feature type="domain" description="Helix-hairpin-helix DNA-binding motif class 1" evidence="2">
    <location>
        <begin position="215"/>
        <end position="234"/>
    </location>
</feature>
<organism evidence="3 4">
    <name type="scientific">Actinoplanes auranticolor</name>
    <dbReference type="NCBI Taxonomy" id="47988"/>
    <lineage>
        <taxon>Bacteria</taxon>
        <taxon>Bacillati</taxon>
        <taxon>Actinomycetota</taxon>
        <taxon>Actinomycetes</taxon>
        <taxon>Micromonosporales</taxon>
        <taxon>Micromonosporaceae</taxon>
        <taxon>Actinoplanes</taxon>
    </lineage>
</organism>
<evidence type="ECO:0000313" key="3">
    <source>
        <dbReference type="EMBL" id="GIM68701.1"/>
    </source>
</evidence>
<feature type="domain" description="Helix-hairpin-helix DNA-binding motif class 1" evidence="2">
    <location>
        <begin position="373"/>
        <end position="392"/>
    </location>
</feature>
<dbReference type="Proteomes" id="UP000681340">
    <property type="component" value="Unassembled WGS sequence"/>
</dbReference>
<feature type="region of interest" description="Disordered" evidence="1">
    <location>
        <begin position="41"/>
        <end position="83"/>
    </location>
</feature>
<gene>
    <name evidence="3" type="ORF">Aau02nite_32880</name>
</gene>
<dbReference type="Pfam" id="PF14520">
    <property type="entry name" value="HHH_5"/>
    <property type="match status" value="2"/>
</dbReference>
<accession>A0A919VTB2</accession>
<evidence type="ECO:0000313" key="4">
    <source>
        <dbReference type="Proteomes" id="UP000681340"/>
    </source>
</evidence>
<sequence>MASLLSIVAALLVGLLAGWLIWGRILVSRRSAAAEAAPAAVATEPAETPAAASAVPAPTPAAEVKPAPAATEPNVETPEPAGKLPVADVEPIAAPEPVAAAEPVAEPHPVAAPEPVAPAEPVAKPEPVAVAEPVAIAEPIAKPEPVAAAAEPALAQPLAAEPAAAEPVAAEPAAAEPVAAEPVAEPVAAAEPAVVEPEPVAAPGGVGAGAARPADKLTRIEGIGPKIAATLAAAGISTYRDLAEADLASLRATIKAAKLRLSPNLATWPEQARLLAEGDQRAFTALADDLAADREPGVEPIATTSATTPAADPDLIAATDSVTGSEPAATSGLAAPTLGSTTADDTVPADGATADEATDAVPAQRSAEPTAPDDLTRIEGIGPKMAGALVAAGITTYAQLAATDEAGLRAAIAAAGMRFSPSLVTWPQQAKLLADRGVLRS</sequence>
<feature type="compositionally biased region" description="Low complexity" evidence="1">
    <location>
        <begin position="41"/>
        <end position="73"/>
    </location>
</feature>
<dbReference type="EMBL" id="BOQL01000026">
    <property type="protein sequence ID" value="GIM68701.1"/>
    <property type="molecule type" value="Genomic_DNA"/>
</dbReference>
<feature type="region of interest" description="Disordered" evidence="1">
    <location>
        <begin position="321"/>
        <end position="376"/>
    </location>
</feature>